<dbReference type="Gene3D" id="3.60.130.30">
    <property type="match status" value="1"/>
</dbReference>
<evidence type="ECO:0000313" key="2">
    <source>
        <dbReference type="Proteomes" id="UP000008867"/>
    </source>
</evidence>
<dbReference type="Proteomes" id="UP000008867">
    <property type="component" value="Chromosome 6"/>
</dbReference>
<dbReference type="VEuPathDB" id="FungiDB:sr11004"/>
<dbReference type="OrthoDB" id="2555528at2759"/>
<protein>
    <submittedName>
        <fullName evidence="1">Uncharacterized protein</fullName>
    </submittedName>
</protein>
<reference evidence="1 2" key="1">
    <citation type="journal article" date="2010" name="Science">
        <title>Pathogenicity determinants in smut fungi revealed by genome comparison.</title>
        <authorList>
            <person name="Schirawski J."/>
            <person name="Mannhaupt G."/>
            <person name="Muench K."/>
            <person name="Brefort T."/>
            <person name="Schipper K."/>
            <person name="Doehlemann G."/>
            <person name="Di Stasio M."/>
            <person name="Roessel N."/>
            <person name="Mendoza-Mendoza A."/>
            <person name="Pester D."/>
            <person name="Mueller O."/>
            <person name="Winterberg B."/>
            <person name="Meyer E."/>
            <person name="Ghareeb H."/>
            <person name="Wollenberg T."/>
            <person name="Muensterkoetter M."/>
            <person name="Wong P."/>
            <person name="Walter M."/>
            <person name="Stukenbrock E."/>
            <person name="Gueldener U."/>
            <person name="Kahmann R."/>
        </authorList>
    </citation>
    <scope>NUCLEOTIDE SEQUENCE [LARGE SCALE GENOMIC DNA]</scope>
    <source>
        <strain evidence="2">SRZ2</strain>
    </source>
</reference>
<dbReference type="eggNOG" id="ENOG502REAJ">
    <property type="taxonomic scope" value="Eukaryota"/>
</dbReference>
<dbReference type="EMBL" id="FQ311471">
    <property type="protein sequence ID" value="CBQ72911.1"/>
    <property type="molecule type" value="Genomic_DNA"/>
</dbReference>
<organism evidence="1 2">
    <name type="scientific">Sporisorium reilianum (strain SRZ2)</name>
    <name type="common">Maize head smut fungus</name>
    <dbReference type="NCBI Taxonomy" id="999809"/>
    <lineage>
        <taxon>Eukaryota</taxon>
        <taxon>Fungi</taxon>
        <taxon>Dikarya</taxon>
        <taxon>Basidiomycota</taxon>
        <taxon>Ustilaginomycotina</taxon>
        <taxon>Ustilaginomycetes</taxon>
        <taxon>Ustilaginales</taxon>
        <taxon>Ustilaginaceae</taxon>
        <taxon>Sporisorium</taxon>
    </lineage>
</organism>
<accession>E7A0A4</accession>
<proteinExistence type="predicted"/>
<gene>
    <name evidence="1" type="ORF">sr11004</name>
</gene>
<keyword evidence="2" id="KW-1185">Reference proteome</keyword>
<sequence>MKGKNGEDAAELLNWAKEHTKSFLITAKALLPAEWQLDMDSRTKPNKFIKKVFKGQSNLLSPWWTTTTFFDTFTGQVHQDPLDHQPSFLFNFGAPCLLVLHDYGINIWLDPLNIVVFNTNTLKHSTEAAGEDQGRWAFSAFYRKSIYEEMGPSQIGQKTLDRILGPEDVKTRVPGANK</sequence>
<dbReference type="AlphaFoldDB" id="E7A0A4"/>
<dbReference type="HOGENOM" id="CLU_1511562_0_0_1"/>
<evidence type="ECO:0000313" key="1">
    <source>
        <dbReference type="EMBL" id="CBQ72911.1"/>
    </source>
</evidence>
<name>E7A0A4_SPORE</name>